<sequence>RHLLKQKTTWPNLTNIPAQQQHLITSISSAVGSISLSTHPVILLLYNSQEPDDLGYYETIEEKKTFSNNSKYDEEDYKDYNEKDCENYNKEYNEEYNEKYNEEYNEDYNEEYNEEYNEKHNEEYNKKYNEKYNE</sequence>
<reference evidence="1" key="1">
    <citation type="submission" date="2021-06" db="EMBL/GenBank/DDBJ databases">
        <authorList>
            <person name="Kallberg Y."/>
            <person name="Tangrot J."/>
            <person name="Rosling A."/>
        </authorList>
    </citation>
    <scope>NUCLEOTIDE SEQUENCE</scope>
    <source>
        <strain evidence="1">MA461A</strain>
    </source>
</reference>
<dbReference type="Proteomes" id="UP000789920">
    <property type="component" value="Unassembled WGS sequence"/>
</dbReference>
<keyword evidence="2" id="KW-1185">Reference proteome</keyword>
<protein>
    <submittedName>
        <fullName evidence="1">5308_t:CDS:1</fullName>
    </submittedName>
</protein>
<feature type="non-terminal residue" evidence="1">
    <location>
        <position position="134"/>
    </location>
</feature>
<feature type="non-terminal residue" evidence="1">
    <location>
        <position position="1"/>
    </location>
</feature>
<name>A0ACA9S141_9GLOM</name>
<evidence type="ECO:0000313" key="1">
    <source>
        <dbReference type="EMBL" id="CAG8821322.1"/>
    </source>
</evidence>
<dbReference type="EMBL" id="CAJVQC010084734">
    <property type="protein sequence ID" value="CAG8821322.1"/>
    <property type="molecule type" value="Genomic_DNA"/>
</dbReference>
<gene>
    <name evidence="1" type="ORF">RPERSI_LOCUS25560</name>
</gene>
<proteinExistence type="predicted"/>
<comment type="caution">
    <text evidence="1">The sequence shown here is derived from an EMBL/GenBank/DDBJ whole genome shotgun (WGS) entry which is preliminary data.</text>
</comment>
<evidence type="ECO:0000313" key="2">
    <source>
        <dbReference type="Proteomes" id="UP000789920"/>
    </source>
</evidence>
<organism evidence="1 2">
    <name type="scientific">Racocetra persica</name>
    <dbReference type="NCBI Taxonomy" id="160502"/>
    <lineage>
        <taxon>Eukaryota</taxon>
        <taxon>Fungi</taxon>
        <taxon>Fungi incertae sedis</taxon>
        <taxon>Mucoromycota</taxon>
        <taxon>Glomeromycotina</taxon>
        <taxon>Glomeromycetes</taxon>
        <taxon>Diversisporales</taxon>
        <taxon>Gigasporaceae</taxon>
        <taxon>Racocetra</taxon>
    </lineage>
</organism>
<accession>A0ACA9S141</accession>